<reference evidence="2 3" key="1">
    <citation type="submission" date="2020-01" db="EMBL/GenBank/DDBJ databases">
        <authorList>
            <person name="Gupta K D."/>
        </authorList>
    </citation>
    <scope>NUCLEOTIDE SEQUENCE [LARGE SCALE GENOMIC DNA]</scope>
</reference>
<evidence type="ECO:0000313" key="3">
    <source>
        <dbReference type="Proteomes" id="UP000467700"/>
    </source>
</evidence>
<organism evidence="2 3">
    <name type="scientific">Cyclocybe aegerita</name>
    <name type="common">Black poplar mushroom</name>
    <name type="synonym">Agrocybe aegerita</name>
    <dbReference type="NCBI Taxonomy" id="1973307"/>
    <lineage>
        <taxon>Eukaryota</taxon>
        <taxon>Fungi</taxon>
        <taxon>Dikarya</taxon>
        <taxon>Basidiomycota</taxon>
        <taxon>Agaricomycotina</taxon>
        <taxon>Agaricomycetes</taxon>
        <taxon>Agaricomycetidae</taxon>
        <taxon>Agaricales</taxon>
        <taxon>Agaricineae</taxon>
        <taxon>Bolbitiaceae</taxon>
        <taxon>Cyclocybe</taxon>
    </lineage>
</organism>
<keyword evidence="3" id="KW-1185">Reference proteome</keyword>
<dbReference type="AlphaFoldDB" id="A0A8S0VTI0"/>
<dbReference type="OrthoDB" id="3199068at2759"/>
<evidence type="ECO:0000313" key="2">
    <source>
        <dbReference type="EMBL" id="CAA7260410.1"/>
    </source>
</evidence>
<feature type="compositionally biased region" description="Basic and acidic residues" evidence="1">
    <location>
        <begin position="24"/>
        <end position="42"/>
    </location>
</feature>
<gene>
    <name evidence="2" type="ORF">AAE3_LOCUS2670</name>
</gene>
<sequence length="316" mass="34909">MATISAASPYTQLPGTNGAGGSLSEHEGREGPPDQEAHDPASDKVPIIEDDEYFLRSIFVFFQVENTLFHVPSYRFTDESQIFAEMFKVPKENTANAERASRELPIILPDSISRTDFRNFLKALYPLPVVITLSLSKDEWLSVLKLSSLWYFLSFRDMAIAELECPEALTPTEKVTWGRDVKISSWVVKGYQEIVQRSTIISKDEALAIGYETTFSLFKLREQRLQASTRCTSFAVDTSVKEAFKDELENIRAEERGYAVKTEAAETAPAAKEAEHSAGACSCQGFFGEANVPPSPAPAKKAVGVAKKGKGSSSSW</sequence>
<feature type="compositionally biased region" description="Polar residues" evidence="1">
    <location>
        <begin position="1"/>
        <end position="15"/>
    </location>
</feature>
<evidence type="ECO:0008006" key="4">
    <source>
        <dbReference type="Google" id="ProtNLM"/>
    </source>
</evidence>
<accession>A0A8S0VTI0</accession>
<feature type="region of interest" description="Disordered" evidence="1">
    <location>
        <begin position="294"/>
        <end position="316"/>
    </location>
</feature>
<feature type="compositionally biased region" description="Low complexity" evidence="1">
    <location>
        <begin position="298"/>
        <end position="316"/>
    </location>
</feature>
<dbReference type="EMBL" id="CACVBS010000029">
    <property type="protein sequence ID" value="CAA7260410.1"/>
    <property type="molecule type" value="Genomic_DNA"/>
</dbReference>
<dbReference type="Proteomes" id="UP000467700">
    <property type="component" value="Unassembled WGS sequence"/>
</dbReference>
<name>A0A8S0VTI0_CYCAE</name>
<protein>
    <recommendedName>
        <fullName evidence="4">BTB domain-containing protein</fullName>
    </recommendedName>
</protein>
<feature type="region of interest" description="Disordered" evidence="1">
    <location>
        <begin position="1"/>
        <end position="42"/>
    </location>
</feature>
<evidence type="ECO:0000256" key="1">
    <source>
        <dbReference type="SAM" id="MobiDB-lite"/>
    </source>
</evidence>
<proteinExistence type="predicted"/>
<comment type="caution">
    <text evidence="2">The sequence shown here is derived from an EMBL/GenBank/DDBJ whole genome shotgun (WGS) entry which is preliminary data.</text>
</comment>